<protein>
    <submittedName>
        <fullName evidence="1">Uncharacterized protein</fullName>
    </submittedName>
</protein>
<proteinExistence type="predicted"/>
<evidence type="ECO:0000313" key="1">
    <source>
        <dbReference type="EMBL" id="AYV84090.1"/>
    </source>
</evidence>
<sequence length="265" mass="30191">MEQHGMNFDKRILPFENYKYNRNPPSTIGLFDKMVCYFDGFNRKVVPLKIALAYPIIYDVFMAPDSDVTFDLSIGVCPFTLAAGVFEGKYKVSDRVDRSCLVISNGSNTFPIIQGAVVDGKSGKSLKKYEVDIKLLRNVFTEFPDCKYLVPIGGELEKPVLGEDYYVGDEVLFRFERPPENVHLKTLVYLIEYESSKEEQKKSTVVVGRDASPTEVTGYNVVLSGTYDYLVNSEHKLKQKFGFVTPVLWFAWKSFYPDAKLIFIP</sequence>
<dbReference type="EMBL" id="MK072399">
    <property type="protein sequence ID" value="AYV84090.1"/>
    <property type="molecule type" value="Genomic_DNA"/>
</dbReference>
<organism evidence="1">
    <name type="scientific">Hyperionvirus sp</name>
    <dbReference type="NCBI Taxonomy" id="2487770"/>
    <lineage>
        <taxon>Viruses</taxon>
        <taxon>Varidnaviria</taxon>
        <taxon>Bamfordvirae</taxon>
        <taxon>Nucleocytoviricota</taxon>
        <taxon>Megaviricetes</taxon>
        <taxon>Imitervirales</taxon>
        <taxon>Mimiviridae</taxon>
        <taxon>Klosneuvirinae</taxon>
    </lineage>
</organism>
<gene>
    <name evidence="1" type="ORF">Hyperionvirus17_10</name>
</gene>
<name>A0A3G5AA19_9VIRU</name>
<accession>A0A3G5AA19</accession>
<reference evidence="1" key="1">
    <citation type="submission" date="2018-10" db="EMBL/GenBank/DDBJ databases">
        <title>Hidden diversity of soil giant viruses.</title>
        <authorList>
            <person name="Schulz F."/>
            <person name="Alteio L."/>
            <person name="Goudeau D."/>
            <person name="Ryan E.M."/>
            <person name="Malmstrom R.R."/>
            <person name="Blanchard J."/>
            <person name="Woyke T."/>
        </authorList>
    </citation>
    <scope>NUCLEOTIDE SEQUENCE</scope>
    <source>
        <strain evidence="1">HYV1</strain>
    </source>
</reference>